<name>A0A2U8ZU88_9POAL</name>
<feature type="disulfide bond" evidence="8">
    <location>
        <begin position="94"/>
        <end position="110"/>
    </location>
</feature>
<feature type="binding site" evidence="7">
    <location>
        <position position="328"/>
    </location>
    <ligand>
        <name>Cu cation</name>
        <dbReference type="ChEBI" id="CHEBI:23378"/>
        <label>B</label>
    </ligand>
</feature>
<evidence type="ECO:0000256" key="1">
    <source>
        <dbReference type="ARBA" id="ARBA00009928"/>
    </source>
</evidence>
<dbReference type="PIRSF" id="PIRSF000290">
    <property type="entry name" value="PPO_plant"/>
    <property type="match status" value="1"/>
</dbReference>
<evidence type="ECO:0000259" key="11">
    <source>
        <dbReference type="PROSITE" id="PS00498"/>
    </source>
</evidence>
<feature type="binding site" evidence="7">
    <location>
        <position position="324"/>
    </location>
    <ligand>
        <name>Cu cation</name>
        <dbReference type="ChEBI" id="CHEBI:23378"/>
        <label>B</label>
    </ligand>
</feature>
<comment type="cofactor">
    <cofactor evidence="7">
        <name>Cu(2+)</name>
        <dbReference type="ChEBI" id="CHEBI:29036"/>
    </cofactor>
    <text evidence="7">Binds 2 copper ions per subunit.</text>
</comment>
<evidence type="ECO:0000313" key="12">
    <source>
        <dbReference type="EMBL" id="AWO14304.1"/>
    </source>
</evidence>
<evidence type="ECO:0000256" key="9">
    <source>
        <dbReference type="PIRSR" id="PIRSR000290-3"/>
    </source>
</evidence>
<dbReference type="InterPro" id="IPR016213">
    <property type="entry name" value="Polyphenol_oxidase"/>
</dbReference>
<dbReference type="SMR" id="A0A2U8ZU88"/>
<dbReference type="PANTHER" id="PTHR11474">
    <property type="entry name" value="TYROSINASE FAMILY MEMBER"/>
    <property type="match status" value="1"/>
</dbReference>
<organism evidence="12">
    <name type="scientific">Eleocharis dulcis</name>
    <dbReference type="NCBI Taxonomy" id="110284"/>
    <lineage>
        <taxon>Eukaryota</taxon>
        <taxon>Viridiplantae</taxon>
        <taxon>Streptophyta</taxon>
        <taxon>Embryophyta</taxon>
        <taxon>Tracheophyta</taxon>
        <taxon>Spermatophyta</taxon>
        <taxon>Magnoliopsida</taxon>
        <taxon>Liliopsida</taxon>
        <taxon>Poales</taxon>
        <taxon>Cyperaceae</taxon>
        <taxon>Cyperoideae</taxon>
        <taxon>Eleocharideae</taxon>
        <taxon>Eleocharis</taxon>
    </lineage>
</organism>
<evidence type="ECO:0000256" key="8">
    <source>
        <dbReference type="PIRSR" id="PIRSR000290-2"/>
    </source>
</evidence>
<feature type="binding site" evidence="7">
    <location>
        <position position="202"/>
    </location>
    <ligand>
        <name>Cu cation</name>
        <dbReference type="ChEBI" id="CHEBI:23378"/>
        <label>A</label>
    </ligand>
</feature>
<evidence type="ECO:0000256" key="7">
    <source>
        <dbReference type="PIRSR" id="PIRSR000290-1"/>
    </source>
</evidence>
<protein>
    <submittedName>
        <fullName evidence="12">Polyphenol oxidase</fullName>
    </submittedName>
</protein>
<dbReference type="Gene3D" id="1.10.1280.10">
    <property type="entry name" value="Di-copper center containing domain from catechol oxidase"/>
    <property type="match status" value="1"/>
</dbReference>
<evidence type="ECO:0000256" key="2">
    <source>
        <dbReference type="ARBA" id="ARBA00022723"/>
    </source>
</evidence>
<dbReference type="EMBL" id="MG702489">
    <property type="protein sequence ID" value="AWO14304.1"/>
    <property type="molecule type" value="mRNA"/>
</dbReference>
<feature type="binding site" evidence="7">
    <location>
        <position position="193"/>
    </location>
    <ligand>
        <name>Cu cation</name>
        <dbReference type="ChEBI" id="CHEBI:23378"/>
        <label>A</label>
    </ligand>
</feature>
<dbReference type="GO" id="GO:0004097">
    <property type="term" value="F:catechol oxidase activity"/>
    <property type="evidence" value="ECO:0007669"/>
    <property type="project" value="InterPro"/>
</dbReference>
<dbReference type="GO" id="GO:0046872">
    <property type="term" value="F:metal ion binding"/>
    <property type="evidence" value="ECO:0007669"/>
    <property type="project" value="UniProtKB-KW"/>
</dbReference>
<evidence type="ECO:0000256" key="3">
    <source>
        <dbReference type="ARBA" id="ARBA00022784"/>
    </source>
</evidence>
<keyword evidence="4" id="KW-0560">Oxidoreductase</keyword>
<feature type="domain" description="Tyrosinase copper-binding" evidence="10">
    <location>
        <begin position="193"/>
        <end position="210"/>
    </location>
</feature>
<dbReference type="SUPFAM" id="SSF48056">
    <property type="entry name" value="Di-copper centre-containing domain"/>
    <property type="match status" value="1"/>
</dbReference>
<dbReference type="InterPro" id="IPR050316">
    <property type="entry name" value="Tyrosinase/Hemocyanin"/>
</dbReference>
<accession>A0A2U8ZU88</accession>
<evidence type="ECO:0000256" key="5">
    <source>
        <dbReference type="ARBA" id="ARBA00023008"/>
    </source>
</evidence>
<feature type="domain" description="Tyrosinase copper-binding" evidence="11">
    <location>
        <begin position="352"/>
        <end position="363"/>
    </location>
</feature>
<dbReference type="InterPro" id="IPR022740">
    <property type="entry name" value="Polyphenol_oxidase_C"/>
</dbReference>
<feature type="disulfide bond" evidence="8">
    <location>
        <begin position="109"/>
        <end position="173"/>
    </location>
</feature>
<keyword evidence="5 7" id="KW-0186">Copper</keyword>
<proteinExistence type="evidence at transcript level"/>
<dbReference type="PROSITE" id="PS00498">
    <property type="entry name" value="TYROSINASE_2"/>
    <property type="match status" value="1"/>
</dbReference>
<keyword evidence="2 7" id="KW-0479">Metal-binding</keyword>
<feature type="cross-link" description="2'-(S-cysteinyl)-histidine (Cys-His)" evidence="9">
    <location>
        <begin position="176"/>
        <end position="193"/>
    </location>
</feature>
<dbReference type="PRINTS" id="PR00092">
    <property type="entry name" value="TYROSINASE"/>
</dbReference>
<dbReference type="FunFam" id="1.10.1280.10:FF:000007">
    <property type="entry name" value="Polyphenol oxidase, chloroplastic"/>
    <property type="match status" value="1"/>
</dbReference>
<dbReference type="Pfam" id="PF12143">
    <property type="entry name" value="PPO1_KFDV"/>
    <property type="match status" value="1"/>
</dbReference>
<dbReference type="InterPro" id="IPR002227">
    <property type="entry name" value="Tyrosinase_Cu-bd"/>
</dbReference>
<keyword evidence="6 8" id="KW-1015">Disulfide bond</keyword>
<evidence type="ECO:0000256" key="4">
    <source>
        <dbReference type="ARBA" id="ARBA00023002"/>
    </source>
</evidence>
<comment type="similarity">
    <text evidence="1">Belongs to the tyrosinase family.</text>
</comment>
<dbReference type="InterPro" id="IPR008922">
    <property type="entry name" value="Di-copper_centre_dom_sf"/>
</dbReference>
<dbReference type="PROSITE" id="PS00497">
    <property type="entry name" value="TYROSINASE_1"/>
    <property type="match status" value="1"/>
</dbReference>
<reference evidence="12" key="1">
    <citation type="submission" date="2017-12" db="EMBL/GenBank/DDBJ databases">
        <title>Cloning and expression analysis of Chinese water chestnut PPO gene.</title>
        <authorList>
            <person name="Song M."/>
            <person name="Qin L."/>
            <person name="Li L."/>
        </authorList>
    </citation>
    <scope>NUCLEOTIDE SEQUENCE</scope>
    <source>
        <strain evidence="12">53p.11</strain>
    </source>
</reference>
<dbReference type="Pfam" id="PF12142">
    <property type="entry name" value="PPO1_DWL"/>
    <property type="match status" value="1"/>
</dbReference>
<evidence type="ECO:0000259" key="10">
    <source>
        <dbReference type="PROSITE" id="PS00497"/>
    </source>
</evidence>
<sequence>MSSLFKLNSPTTSSFHSSACSFQPHKFSSHLYFPRRTDNPTIACKGTSDDNQKPNSSRREVLIGLGGLYGVSTSLGMNHSASASPIQAPDISKCEAPRDLPATAAKTNCCPPFKGQSIVDFKLPRKSEPLRVRRPAHAVDKEYIAKYTKAVELMKGLSADDPRNFTQQANVHCAYCDGAYDQVGFPDLELQIHNSWLFFPWHRFYLYFNERILGKLIGDDTFALPFWNWDAPAGMQIPAMYTNTSSSLYDKLRNPNHQPPHLINLDYNGTEPTYTRDQQIDHNLKIMYRQVISNGKTAELFMGSTYRAGDKPNPGQGALENVPHGNVHFWTGDTVNQPNGEDMGNFYSAGRDPIFFAHHANVDRMWYVWKRLGGKHQDFTDSDWLNTSFYFYDENAQLVRVQVKDCLDNEAMRFTYQDVDIPWRNSRPTPTSTGKTPATASTVTSFPVTLDKPVTTTISRPKVSRSSTDKEDEEEVLIIEGIKLEHTKFIKFDVYINATEDDDITPNASEFAGSFVHLPHKHNKGNKAPQHETVLKLAISDLLEDIKAEDDPTILVTLVPRSKATASIGSIKIGFSK</sequence>
<evidence type="ECO:0000256" key="6">
    <source>
        <dbReference type="ARBA" id="ARBA00023157"/>
    </source>
</evidence>
<dbReference type="Pfam" id="PF00264">
    <property type="entry name" value="Tyrosinase"/>
    <property type="match status" value="1"/>
</dbReference>
<dbReference type="PANTHER" id="PTHR11474:SF76">
    <property type="entry name" value="SHKT DOMAIN-CONTAINING PROTEIN"/>
    <property type="match status" value="1"/>
</dbReference>
<feature type="binding site" evidence="7">
    <location>
        <position position="359"/>
    </location>
    <ligand>
        <name>Cu cation</name>
        <dbReference type="ChEBI" id="CHEBI:23378"/>
        <label>B</label>
    </ligand>
</feature>
<feature type="binding site" evidence="7">
    <location>
        <position position="172"/>
    </location>
    <ligand>
        <name>Cu cation</name>
        <dbReference type="ChEBI" id="CHEBI:23378"/>
        <label>A</label>
    </ligand>
</feature>
<keyword evidence="3" id="KW-0883">Thioether bond</keyword>
<dbReference type="GO" id="GO:0046148">
    <property type="term" value="P:pigment biosynthetic process"/>
    <property type="evidence" value="ECO:0007669"/>
    <property type="project" value="InterPro"/>
</dbReference>
<dbReference type="AlphaFoldDB" id="A0A2U8ZU88"/>
<dbReference type="InterPro" id="IPR022739">
    <property type="entry name" value="Polyphenol_oxidase_cen"/>
</dbReference>